<keyword evidence="1" id="KW-0175">Coiled coil</keyword>
<dbReference type="SMART" id="SM00052">
    <property type="entry name" value="EAL"/>
    <property type="match status" value="1"/>
</dbReference>
<dbReference type="InterPro" id="IPR052155">
    <property type="entry name" value="Biofilm_reg_signaling"/>
</dbReference>
<dbReference type="RefSeq" id="WP_305173873.1">
    <property type="nucleotide sequence ID" value="NZ_JAUUDS010000007.1"/>
</dbReference>
<dbReference type="PROSITE" id="PS50883">
    <property type="entry name" value="EAL"/>
    <property type="match status" value="1"/>
</dbReference>
<dbReference type="Gene3D" id="3.30.70.270">
    <property type="match status" value="1"/>
</dbReference>
<dbReference type="Pfam" id="PF00990">
    <property type="entry name" value="GGDEF"/>
    <property type="match status" value="1"/>
</dbReference>
<evidence type="ECO:0000259" key="4">
    <source>
        <dbReference type="PROSITE" id="PS50885"/>
    </source>
</evidence>
<dbReference type="Pfam" id="PF00672">
    <property type="entry name" value="HAMP"/>
    <property type="match status" value="1"/>
</dbReference>
<keyword evidence="2" id="KW-1133">Transmembrane helix</keyword>
<name>A0ABT9EMT4_9SPHN</name>
<dbReference type="SUPFAM" id="SSF158472">
    <property type="entry name" value="HAMP domain-like"/>
    <property type="match status" value="1"/>
</dbReference>
<dbReference type="EMBL" id="JAUUDS010000007">
    <property type="protein sequence ID" value="MDP1028160.1"/>
    <property type="molecule type" value="Genomic_DNA"/>
</dbReference>
<keyword evidence="7" id="KW-1185">Reference proteome</keyword>
<dbReference type="Gene3D" id="3.20.20.450">
    <property type="entry name" value="EAL domain"/>
    <property type="match status" value="1"/>
</dbReference>
<protein>
    <submittedName>
        <fullName evidence="6">EAL domain-containing protein</fullName>
    </submittedName>
</protein>
<dbReference type="InterPro" id="IPR000160">
    <property type="entry name" value="GGDEF_dom"/>
</dbReference>
<dbReference type="InterPro" id="IPR043128">
    <property type="entry name" value="Rev_trsase/Diguanyl_cyclase"/>
</dbReference>
<dbReference type="Pfam" id="PF00563">
    <property type="entry name" value="EAL"/>
    <property type="match status" value="1"/>
</dbReference>
<feature type="domain" description="GGDEF" evidence="5">
    <location>
        <begin position="395"/>
        <end position="526"/>
    </location>
</feature>
<evidence type="ECO:0000259" key="5">
    <source>
        <dbReference type="PROSITE" id="PS50887"/>
    </source>
</evidence>
<dbReference type="SUPFAM" id="SSF141868">
    <property type="entry name" value="EAL domain-like"/>
    <property type="match status" value="1"/>
</dbReference>
<gene>
    <name evidence="6" type="ORF">Q5H91_13130</name>
</gene>
<keyword evidence="2" id="KW-0472">Membrane</keyword>
<sequence length="789" mass="83710">MRLLTARPLRFGSPRFHSLRTRLATLYAALFAVALIGVAGVAHLVIAGNARASVTAELAASGTVYDRLWALREASLKGAADVVARDFGFRSAVASGDASTIASALDSLRMRAGVPTAMMVDLDGKVVGATGPLAKAAAAAPFAMPAGRSDAVVVVAGHVHRLVLSPILAPTEIGWIVLAVPLDGAEMRNLERLSAIPLIATMLRRTDDGRWTSLDGSVPPDPALDRLVDEAPVARRPAPLELPSGDALALAKPLAGIGARAQAALLIRYPYAAALAPYRPLELGIGGAGLIGLMLVMVGSGRLARSIARPIAALDKAARLLEEGAHAEVEVVGRDEIGRLAASFNRMATGIAEREHRIADLAFNDTLTGLPNRVSLRETLDQLIARSARTAGRNGGVVVLCLDLDRFKAVNDTLGHDIGDGLLRQVGNLLPAMAPDGYIARLSADEFAIVLAEPAPDRPRALAQAILDRLAMPLVVEEHPITIGVSIGIAVGPGDGASADMLLKSAGLALYRAKTDGRGVLRFFEQALDEAARQRRELELDLREAVAQGQFTLAFQPIFDLKADRIGGFEALLRWQHPTRGWLSPTEFIPVAEETGLIVPIGEWVMREACRTAIRWPEHVRIAVNVSALQFRSPGFQSVVLQALAASGLEPRRLEVEITESVFLDGEGPVVALLHRLRAMGVRIALDDFGTGYSSLSYLRSFPFDKIKIDRSFVIPVAEDKSAAAIVQAIIDLAAALKTDTTAEGVETEEQLAALRAQGCGTIQGYLFSRPVDAGAATTMLATPMHAVA</sequence>
<proteinExistence type="predicted"/>
<dbReference type="PANTHER" id="PTHR44757">
    <property type="entry name" value="DIGUANYLATE CYCLASE DGCP"/>
    <property type="match status" value="1"/>
</dbReference>
<dbReference type="CDD" id="cd01948">
    <property type="entry name" value="EAL"/>
    <property type="match status" value="1"/>
</dbReference>
<dbReference type="CDD" id="cd01949">
    <property type="entry name" value="GGDEF"/>
    <property type="match status" value="1"/>
</dbReference>
<comment type="caution">
    <text evidence="6">The sequence shown here is derived from an EMBL/GenBank/DDBJ whole genome shotgun (WGS) entry which is preliminary data.</text>
</comment>
<evidence type="ECO:0000256" key="1">
    <source>
        <dbReference type="SAM" id="Coils"/>
    </source>
</evidence>
<dbReference type="InterPro" id="IPR003660">
    <property type="entry name" value="HAMP_dom"/>
</dbReference>
<evidence type="ECO:0000313" key="7">
    <source>
        <dbReference type="Proteomes" id="UP001230685"/>
    </source>
</evidence>
<dbReference type="Proteomes" id="UP001230685">
    <property type="component" value="Unassembled WGS sequence"/>
</dbReference>
<feature type="coiled-coil region" evidence="1">
    <location>
        <begin position="521"/>
        <end position="548"/>
    </location>
</feature>
<feature type="domain" description="EAL" evidence="3">
    <location>
        <begin position="535"/>
        <end position="785"/>
    </location>
</feature>
<accession>A0ABT9EMT4</accession>
<dbReference type="Gene3D" id="6.10.340.10">
    <property type="match status" value="1"/>
</dbReference>
<dbReference type="PROSITE" id="PS50885">
    <property type="entry name" value="HAMP"/>
    <property type="match status" value="1"/>
</dbReference>
<dbReference type="SUPFAM" id="SSF55073">
    <property type="entry name" value="Nucleotide cyclase"/>
    <property type="match status" value="1"/>
</dbReference>
<organism evidence="6 7">
    <name type="scientific">Sphingomonas aurea</name>
    <dbReference type="NCBI Taxonomy" id="3063994"/>
    <lineage>
        <taxon>Bacteria</taxon>
        <taxon>Pseudomonadati</taxon>
        <taxon>Pseudomonadota</taxon>
        <taxon>Alphaproteobacteria</taxon>
        <taxon>Sphingomonadales</taxon>
        <taxon>Sphingomonadaceae</taxon>
        <taxon>Sphingomonas</taxon>
    </lineage>
</organism>
<evidence type="ECO:0000313" key="6">
    <source>
        <dbReference type="EMBL" id="MDP1028160.1"/>
    </source>
</evidence>
<dbReference type="SMART" id="SM00267">
    <property type="entry name" value="GGDEF"/>
    <property type="match status" value="1"/>
</dbReference>
<feature type="transmembrane region" description="Helical" evidence="2">
    <location>
        <begin position="21"/>
        <end position="46"/>
    </location>
</feature>
<dbReference type="SMART" id="SM00304">
    <property type="entry name" value="HAMP"/>
    <property type="match status" value="1"/>
</dbReference>
<dbReference type="InterPro" id="IPR029787">
    <property type="entry name" value="Nucleotide_cyclase"/>
</dbReference>
<keyword evidence="2" id="KW-0812">Transmembrane</keyword>
<evidence type="ECO:0000259" key="3">
    <source>
        <dbReference type="PROSITE" id="PS50883"/>
    </source>
</evidence>
<evidence type="ECO:0000256" key="2">
    <source>
        <dbReference type="SAM" id="Phobius"/>
    </source>
</evidence>
<dbReference type="InterPro" id="IPR029150">
    <property type="entry name" value="dCache_3"/>
</dbReference>
<dbReference type="InterPro" id="IPR035919">
    <property type="entry name" value="EAL_sf"/>
</dbReference>
<dbReference type="PANTHER" id="PTHR44757:SF2">
    <property type="entry name" value="BIOFILM ARCHITECTURE MAINTENANCE PROTEIN MBAA"/>
    <property type="match status" value="1"/>
</dbReference>
<feature type="domain" description="HAMP" evidence="4">
    <location>
        <begin position="305"/>
        <end position="356"/>
    </location>
</feature>
<dbReference type="PROSITE" id="PS50887">
    <property type="entry name" value="GGDEF"/>
    <property type="match status" value="1"/>
</dbReference>
<dbReference type="NCBIfam" id="TIGR00254">
    <property type="entry name" value="GGDEF"/>
    <property type="match status" value="1"/>
</dbReference>
<dbReference type="CDD" id="cd06225">
    <property type="entry name" value="HAMP"/>
    <property type="match status" value="1"/>
</dbReference>
<reference evidence="6 7" key="1">
    <citation type="submission" date="2023-07" db="EMBL/GenBank/DDBJ databases">
        <authorList>
            <person name="Kim M.K."/>
        </authorList>
    </citation>
    <scope>NUCLEOTIDE SEQUENCE [LARGE SCALE GENOMIC DNA]</scope>
    <source>
        <strain evidence="6 7">KR1UV-12</strain>
    </source>
</reference>
<dbReference type="Pfam" id="PF14827">
    <property type="entry name" value="dCache_3"/>
    <property type="match status" value="1"/>
</dbReference>
<dbReference type="InterPro" id="IPR001633">
    <property type="entry name" value="EAL_dom"/>
</dbReference>